<evidence type="ECO:0000256" key="3">
    <source>
        <dbReference type="ARBA" id="ARBA00022553"/>
    </source>
</evidence>
<keyword evidence="8" id="KW-1185">Reference proteome</keyword>
<organism evidence="7 8">
    <name type="scientific">Flammeovirga agarivorans</name>
    <dbReference type="NCBI Taxonomy" id="2726742"/>
    <lineage>
        <taxon>Bacteria</taxon>
        <taxon>Pseudomonadati</taxon>
        <taxon>Bacteroidota</taxon>
        <taxon>Cytophagia</taxon>
        <taxon>Cytophagales</taxon>
        <taxon>Flammeovirgaceae</taxon>
        <taxon>Flammeovirga</taxon>
    </lineage>
</organism>
<evidence type="ECO:0000256" key="2">
    <source>
        <dbReference type="ARBA" id="ARBA00012438"/>
    </source>
</evidence>
<name>A0A7X8SL11_9BACT</name>
<dbReference type="InterPro" id="IPR052162">
    <property type="entry name" value="Sensor_kinase/Photoreceptor"/>
</dbReference>
<evidence type="ECO:0000256" key="5">
    <source>
        <dbReference type="ARBA" id="ARBA00022777"/>
    </source>
</evidence>
<dbReference type="InterPro" id="IPR036097">
    <property type="entry name" value="HisK_dim/P_sf"/>
</dbReference>
<dbReference type="Gene3D" id="3.30.565.10">
    <property type="entry name" value="Histidine kinase-like ATPase, C-terminal domain"/>
    <property type="match status" value="1"/>
</dbReference>
<dbReference type="CDD" id="cd00082">
    <property type="entry name" value="HisKA"/>
    <property type="match status" value="1"/>
</dbReference>
<comment type="catalytic activity">
    <reaction evidence="1">
        <text>ATP + protein L-histidine = ADP + protein N-phospho-L-histidine.</text>
        <dbReference type="EC" id="2.7.13.3"/>
    </reaction>
</comment>
<dbReference type="EC" id="2.7.13.3" evidence="2"/>
<dbReference type="Proteomes" id="UP000585050">
    <property type="component" value="Unassembled WGS sequence"/>
</dbReference>
<evidence type="ECO:0000313" key="8">
    <source>
        <dbReference type="Proteomes" id="UP000585050"/>
    </source>
</evidence>
<evidence type="ECO:0000256" key="1">
    <source>
        <dbReference type="ARBA" id="ARBA00000085"/>
    </source>
</evidence>
<accession>A0A7X8SL11</accession>
<dbReference type="RefSeq" id="WP_168882919.1">
    <property type="nucleotide sequence ID" value="NZ_JABAIL010000004.1"/>
</dbReference>
<dbReference type="GO" id="GO:0000155">
    <property type="term" value="F:phosphorelay sensor kinase activity"/>
    <property type="evidence" value="ECO:0007669"/>
    <property type="project" value="InterPro"/>
</dbReference>
<dbReference type="SUPFAM" id="SSF55874">
    <property type="entry name" value="ATPase domain of HSP90 chaperone/DNA topoisomerase II/histidine kinase"/>
    <property type="match status" value="1"/>
</dbReference>
<dbReference type="PROSITE" id="PS50113">
    <property type="entry name" value="PAC"/>
    <property type="match status" value="1"/>
</dbReference>
<evidence type="ECO:0000256" key="4">
    <source>
        <dbReference type="ARBA" id="ARBA00022679"/>
    </source>
</evidence>
<comment type="caution">
    <text evidence="7">The sequence shown here is derived from an EMBL/GenBank/DDBJ whole genome shotgun (WGS) entry which is preliminary data.</text>
</comment>
<dbReference type="Gene3D" id="1.10.287.130">
    <property type="match status" value="1"/>
</dbReference>
<dbReference type="PANTHER" id="PTHR43304">
    <property type="entry name" value="PHYTOCHROME-LIKE PROTEIN CPH1"/>
    <property type="match status" value="1"/>
</dbReference>
<reference evidence="7 8" key="1">
    <citation type="submission" date="2020-04" db="EMBL/GenBank/DDBJ databases">
        <title>Flammeovirga sp. SR4, a novel species isolated from seawater.</title>
        <authorList>
            <person name="Wang X."/>
        </authorList>
    </citation>
    <scope>NUCLEOTIDE SEQUENCE [LARGE SCALE GENOMIC DNA]</scope>
    <source>
        <strain evidence="7 8">SR4</strain>
    </source>
</reference>
<dbReference type="SUPFAM" id="SSF47384">
    <property type="entry name" value="Homodimeric domain of signal transducing histidine kinase"/>
    <property type="match status" value="1"/>
</dbReference>
<dbReference type="InterPro" id="IPR036890">
    <property type="entry name" value="HATPase_C_sf"/>
</dbReference>
<dbReference type="InterPro" id="IPR000700">
    <property type="entry name" value="PAS-assoc_C"/>
</dbReference>
<keyword evidence="5" id="KW-0418">Kinase</keyword>
<feature type="domain" description="PAC" evidence="6">
    <location>
        <begin position="193"/>
        <end position="244"/>
    </location>
</feature>
<dbReference type="SUPFAM" id="SSF55785">
    <property type="entry name" value="PYP-like sensor domain (PAS domain)"/>
    <property type="match status" value="2"/>
</dbReference>
<dbReference type="Pfam" id="PF13426">
    <property type="entry name" value="PAS_9"/>
    <property type="match status" value="1"/>
</dbReference>
<dbReference type="InterPro" id="IPR003661">
    <property type="entry name" value="HisK_dim/P_dom"/>
</dbReference>
<evidence type="ECO:0000313" key="7">
    <source>
        <dbReference type="EMBL" id="NLR92199.1"/>
    </source>
</evidence>
<dbReference type="InterPro" id="IPR035965">
    <property type="entry name" value="PAS-like_dom_sf"/>
</dbReference>
<keyword evidence="4" id="KW-0808">Transferase</keyword>
<evidence type="ECO:0000259" key="6">
    <source>
        <dbReference type="PROSITE" id="PS50113"/>
    </source>
</evidence>
<proteinExistence type="predicted"/>
<dbReference type="InterPro" id="IPR000014">
    <property type="entry name" value="PAS"/>
</dbReference>
<protein>
    <recommendedName>
        <fullName evidence="2">histidine kinase</fullName>
        <ecNumber evidence="2">2.7.13.3</ecNumber>
    </recommendedName>
</protein>
<dbReference type="CDD" id="cd00130">
    <property type="entry name" value="PAS"/>
    <property type="match status" value="1"/>
</dbReference>
<dbReference type="EMBL" id="JABAIL010000004">
    <property type="protein sequence ID" value="NLR92199.1"/>
    <property type="molecule type" value="Genomic_DNA"/>
</dbReference>
<dbReference type="AlphaFoldDB" id="A0A7X8SL11"/>
<dbReference type="Gene3D" id="3.30.450.20">
    <property type="entry name" value="PAS domain"/>
    <property type="match status" value="2"/>
</dbReference>
<dbReference type="NCBIfam" id="TIGR00229">
    <property type="entry name" value="sensory_box"/>
    <property type="match status" value="1"/>
</dbReference>
<keyword evidence="3" id="KW-0597">Phosphoprotein</keyword>
<sequence>MQAFLQNRHLSNSHSQNSPEHYLVISEKGNVKFISKDFLKGLHTFEEGRSIAVGLSPKNQIVFKQKIQESIENQDITEFEFTISQNSRANIYEVKLIPFFLDQVYVNAIFVLKNIKNELEAKRFRDTYFHSVDGIVWVDPFDKKVIYSNPAFSKITGYTEKENNTFTFHKFIPYHLQGHASEIFSQLRREKHLIIETVMQTKSGNLLPVQITASIVSSEDDTPYIVCFVKDLTTLTQVQEKLKNNEQRYGAILDNSRIKLCQFDVNFKLTWIGSGSSKQPSKFLAPSHVGKSIRNIIKTEAGKEITKFLQDTLNKQQTSHTSFQIQYDSEWKAVELFLSPIIEDNKVIGLNAVFLNISDQKKIEEKLDHFIYRAAHDLRGPLTTIQGIIQLMKADIKDHKNMLRLMEDTVWTQDMHLQKILAYYYNQQSDLNIEVVDFDTIINGLYNFVENSGYNINVTVANGLKKEVYQSDKNRIDLLFKNICTTILQLVSRDIEIKLLIEIKKTDNGVYLAFIDNVSPRNPTASNNGFDKSHSLNFAHDDYSRGIFITSEIVEKLKGKYQVNVLKNNKQRLEITLPHLK</sequence>
<dbReference type="PANTHER" id="PTHR43304:SF1">
    <property type="entry name" value="PAC DOMAIN-CONTAINING PROTEIN"/>
    <property type="match status" value="1"/>
</dbReference>
<gene>
    <name evidence="7" type="ORF">HGP29_13310</name>
</gene>